<name>F0LN73_THEBM</name>
<evidence type="ECO:0000313" key="3">
    <source>
        <dbReference type="EMBL" id="ADT85212.1"/>
    </source>
</evidence>
<keyword evidence="3" id="KW-0614">Plasmid</keyword>
<protein>
    <submittedName>
        <fullName evidence="3">Uncharacterized protein</fullName>
    </submittedName>
</protein>
<dbReference type="PATRIC" id="fig|391623.17.peg.2233"/>
<geneLocation type="plasmid" evidence="3 4">
    <name>pTBMP1</name>
</geneLocation>
<dbReference type="HOGENOM" id="CLU_815396_0_0_2"/>
<dbReference type="Proteomes" id="UP000007478">
    <property type="component" value="Plasmid pTBMP1"/>
</dbReference>
<feature type="domain" description="ScoMcrA-like N-terminal head" evidence="2">
    <location>
        <begin position="14"/>
        <end position="90"/>
    </location>
</feature>
<evidence type="ECO:0000259" key="1">
    <source>
        <dbReference type="Pfam" id="PF24698"/>
    </source>
</evidence>
<reference evidence="3 4" key="1">
    <citation type="journal article" date="2011" name="J. Bacteriol.">
        <title>Complete genome sequence of the hyperthermophilic, piezophilic, heterotrophic, and carboxydotrophic archaeon Thermococcus barophilus MP.</title>
        <authorList>
            <person name="Vannier P."/>
            <person name="Marteinsson V.T."/>
            <person name="Fridjonsson O.H."/>
            <person name="Oger P."/>
            <person name="Jebbar M."/>
        </authorList>
    </citation>
    <scope>NUCLEOTIDE SEQUENCE [LARGE SCALE GENOMIC DNA]</scope>
    <source>
        <strain evidence="4">DSM 11836 / MP</strain>
    </source>
</reference>
<evidence type="ECO:0000313" key="4">
    <source>
        <dbReference type="Proteomes" id="UP000007478"/>
    </source>
</evidence>
<dbReference type="eggNOG" id="arCOG14123">
    <property type="taxonomic scope" value="Archaea"/>
</dbReference>
<sequence length="424" mass="49811">MGKAGGFDMPIPENILREHVLKAIEDIDRNGTPKNRRFRVWFLVYNGNRYPVKYVVELANKYVNGELLPSSEFTSHEAARYLEKLGFVVEYREKHISDGKNHKPARISKYSPLGEYLSKIAKDTVVLRFRDIERIIGKELPPAARTYKAWWANDKKHPQAVHGWLKAGWRIRHVDLRDEIVWFEKIQKNRIFPENKRFPPDEFDEKMYRVFEKFATLIEERLKAIAEGRSELEEIYQESEDTVRYMMFHSLTTVGGVDPTDVYLEYPHPQVPNKKYAKLDTFVAPKENRPALAFEMKFQKKIGNNAMPKPDNAGAVFADILKLALFRKEQGNIKRYFVYVADEHMVSYLSNPARGYEPFISLKENTGFKVTREYLIRKPVTFVRQLKRITEKEDFPEPTVICRFRRDLKLGNKEIAIRIYEVVP</sequence>
<evidence type="ECO:0000259" key="2">
    <source>
        <dbReference type="Pfam" id="PF26345"/>
    </source>
</evidence>
<dbReference type="AlphaFoldDB" id="F0LN73"/>
<keyword evidence="4" id="KW-1185">Reference proteome</keyword>
<feature type="domain" description="DUF7662" evidence="1">
    <location>
        <begin position="110"/>
        <end position="183"/>
    </location>
</feature>
<dbReference type="InterPro" id="IPR056079">
    <property type="entry name" value="DUF7662"/>
</dbReference>
<dbReference type="KEGG" id="tba:TERMP_02239"/>
<dbReference type="Pfam" id="PF26345">
    <property type="entry name" value="ScoMcrA_N"/>
    <property type="match status" value="1"/>
</dbReference>
<accession>F0LN73</accession>
<gene>
    <name evidence="3" type="ordered locus">TERMP_02239</name>
</gene>
<dbReference type="InterPro" id="IPR058807">
    <property type="entry name" value="ScoMcrA_N"/>
</dbReference>
<proteinExistence type="predicted"/>
<organism evidence="3 4">
    <name type="scientific">Thermococcus barophilus (strain DSM 11836 / MP)</name>
    <dbReference type="NCBI Taxonomy" id="391623"/>
    <lineage>
        <taxon>Archaea</taxon>
        <taxon>Methanobacteriati</taxon>
        <taxon>Methanobacteriota</taxon>
        <taxon>Thermococci</taxon>
        <taxon>Thermococcales</taxon>
        <taxon>Thermococcaceae</taxon>
        <taxon>Thermococcus</taxon>
    </lineage>
</organism>
<dbReference type="Pfam" id="PF24698">
    <property type="entry name" value="DUF7662"/>
    <property type="match status" value="1"/>
</dbReference>
<dbReference type="EMBL" id="CP002373">
    <property type="protein sequence ID" value="ADT85212.1"/>
    <property type="molecule type" value="Genomic_DNA"/>
</dbReference>